<reference evidence="1 2" key="2">
    <citation type="journal article" date="2013" name="Plant Cell Physiol.">
        <title>Rice Annotation Project Database (RAP-DB): an integrative and interactive database for rice genomics.</title>
        <authorList>
            <person name="Sakai H."/>
            <person name="Lee S.S."/>
            <person name="Tanaka T."/>
            <person name="Numa H."/>
            <person name="Kim J."/>
            <person name="Kawahara Y."/>
            <person name="Wakimoto H."/>
            <person name="Yang C.C."/>
            <person name="Iwamoto M."/>
            <person name="Abe T."/>
            <person name="Yamada Y."/>
            <person name="Muto A."/>
            <person name="Inokuchi H."/>
            <person name="Ikemura T."/>
            <person name="Matsumoto T."/>
            <person name="Sasaki T."/>
            <person name="Itoh T."/>
        </authorList>
    </citation>
    <scope>NUCLEOTIDE SEQUENCE [LARGE SCALE GENOMIC DNA]</scope>
    <source>
        <strain evidence="2">cv. Nipponbare</strain>
    </source>
</reference>
<dbReference type="Proteomes" id="UP000059680">
    <property type="component" value="Chromosome 6"/>
</dbReference>
<dbReference type="EMBL" id="AP014962">
    <property type="protein sequence ID" value="BAS97394.1"/>
    <property type="molecule type" value="Genomic_DNA"/>
</dbReference>
<organism evidence="1 2">
    <name type="scientific">Oryza sativa subsp. japonica</name>
    <name type="common">Rice</name>
    <dbReference type="NCBI Taxonomy" id="39947"/>
    <lineage>
        <taxon>Eukaryota</taxon>
        <taxon>Viridiplantae</taxon>
        <taxon>Streptophyta</taxon>
        <taxon>Embryophyta</taxon>
        <taxon>Tracheophyta</taxon>
        <taxon>Spermatophyta</taxon>
        <taxon>Magnoliopsida</taxon>
        <taxon>Liliopsida</taxon>
        <taxon>Poales</taxon>
        <taxon>Poaceae</taxon>
        <taxon>BOP clade</taxon>
        <taxon>Oryzoideae</taxon>
        <taxon>Oryzeae</taxon>
        <taxon>Oryzinae</taxon>
        <taxon>Oryza</taxon>
        <taxon>Oryza sativa</taxon>
    </lineage>
</organism>
<protein>
    <submittedName>
        <fullName evidence="1">Os06g0303501 protein</fullName>
    </submittedName>
</protein>
<reference evidence="1 2" key="3">
    <citation type="journal article" date="2013" name="Rice">
        <title>Improvement of the Oryza sativa Nipponbare reference genome using next generation sequence and optical map data.</title>
        <authorList>
            <person name="Kawahara Y."/>
            <person name="de la Bastide M."/>
            <person name="Hamilton J.P."/>
            <person name="Kanamori H."/>
            <person name="McCombie W.R."/>
            <person name="Ouyang S."/>
            <person name="Schwartz D.C."/>
            <person name="Tanaka T."/>
            <person name="Wu J."/>
            <person name="Zhou S."/>
            <person name="Childs K.L."/>
            <person name="Davidson R.M."/>
            <person name="Lin H."/>
            <person name="Quesada-Ocampo L."/>
            <person name="Vaillancourt B."/>
            <person name="Sakai H."/>
            <person name="Lee S.S."/>
            <person name="Kim J."/>
            <person name="Numa H."/>
            <person name="Itoh T."/>
            <person name="Buell C.R."/>
            <person name="Matsumoto T."/>
        </authorList>
    </citation>
    <scope>NUCLEOTIDE SEQUENCE [LARGE SCALE GENOMIC DNA]</scope>
    <source>
        <strain evidence="2">cv. Nipponbare</strain>
    </source>
</reference>
<evidence type="ECO:0000313" key="2">
    <source>
        <dbReference type="Proteomes" id="UP000059680"/>
    </source>
</evidence>
<dbReference type="PaxDb" id="39947-A0A0P0WVZ7"/>
<dbReference type="AlphaFoldDB" id="A0A0P0WVZ7"/>
<proteinExistence type="predicted"/>
<dbReference type="InParanoid" id="A0A0P0WVZ7"/>
<dbReference type="Gramene" id="Os06t0303501-00">
    <property type="protein sequence ID" value="Os06t0303501-00"/>
    <property type="gene ID" value="Os06g0303501"/>
</dbReference>
<gene>
    <name evidence="1" type="ordered locus">Os06g0303501</name>
    <name evidence="1" type="ORF">OSNPB_060303501</name>
</gene>
<accession>A0A0P0WVZ7</accession>
<evidence type="ECO:0000313" key="1">
    <source>
        <dbReference type="EMBL" id="BAS97394.1"/>
    </source>
</evidence>
<reference evidence="2" key="1">
    <citation type="journal article" date="2005" name="Nature">
        <title>The map-based sequence of the rice genome.</title>
        <authorList>
            <consortium name="International rice genome sequencing project (IRGSP)"/>
            <person name="Matsumoto T."/>
            <person name="Wu J."/>
            <person name="Kanamori H."/>
            <person name="Katayose Y."/>
            <person name="Fujisawa M."/>
            <person name="Namiki N."/>
            <person name="Mizuno H."/>
            <person name="Yamamoto K."/>
            <person name="Antonio B.A."/>
            <person name="Baba T."/>
            <person name="Sakata K."/>
            <person name="Nagamura Y."/>
            <person name="Aoki H."/>
            <person name="Arikawa K."/>
            <person name="Arita K."/>
            <person name="Bito T."/>
            <person name="Chiden Y."/>
            <person name="Fujitsuka N."/>
            <person name="Fukunaka R."/>
            <person name="Hamada M."/>
            <person name="Harada C."/>
            <person name="Hayashi A."/>
            <person name="Hijishita S."/>
            <person name="Honda M."/>
            <person name="Hosokawa S."/>
            <person name="Ichikawa Y."/>
            <person name="Idonuma A."/>
            <person name="Iijima M."/>
            <person name="Ikeda M."/>
            <person name="Ikeno M."/>
            <person name="Ito K."/>
            <person name="Ito S."/>
            <person name="Ito T."/>
            <person name="Ito Y."/>
            <person name="Ito Y."/>
            <person name="Iwabuchi A."/>
            <person name="Kamiya K."/>
            <person name="Karasawa W."/>
            <person name="Kurita K."/>
            <person name="Katagiri S."/>
            <person name="Kikuta A."/>
            <person name="Kobayashi H."/>
            <person name="Kobayashi N."/>
            <person name="Machita K."/>
            <person name="Maehara T."/>
            <person name="Masukawa M."/>
            <person name="Mizubayashi T."/>
            <person name="Mukai Y."/>
            <person name="Nagasaki H."/>
            <person name="Nagata Y."/>
            <person name="Naito S."/>
            <person name="Nakashima M."/>
            <person name="Nakama Y."/>
            <person name="Nakamichi Y."/>
            <person name="Nakamura M."/>
            <person name="Meguro A."/>
            <person name="Negishi M."/>
            <person name="Ohta I."/>
            <person name="Ohta T."/>
            <person name="Okamoto M."/>
            <person name="Ono N."/>
            <person name="Saji S."/>
            <person name="Sakaguchi M."/>
            <person name="Sakai K."/>
            <person name="Shibata M."/>
            <person name="Shimokawa T."/>
            <person name="Song J."/>
            <person name="Takazaki Y."/>
            <person name="Terasawa K."/>
            <person name="Tsugane M."/>
            <person name="Tsuji K."/>
            <person name="Ueda S."/>
            <person name="Waki K."/>
            <person name="Yamagata H."/>
            <person name="Yamamoto M."/>
            <person name="Yamamoto S."/>
            <person name="Yamane H."/>
            <person name="Yoshiki S."/>
            <person name="Yoshihara R."/>
            <person name="Yukawa K."/>
            <person name="Zhong H."/>
            <person name="Yano M."/>
            <person name="Yuan Q."/>
            <person name="Ouyang S."/>
            <person name="Liu J."/>
            <person name="Jones K.M."/>
            <person name="Gansberger K."/>
            <person name="Moffat K."/>
            <person name="Hill J."/>
            <person name="Bera J."/>
            <person name="Fadrosh D."/>
            <person name="Jin S."/>
            <person name="Johri S."/>
            <person name="Kim M."/>
            <person name="Overton L."/>
            <person name="Reardon M."/>
            <person name="Tsitrin T."/>
            <person name="Vuong H."/>
            <person name="Weaver B."/>
            <person name="Ciecko A."/>
            <person name="Tallon L."/>
            <person name="Jackson J."/>
            <person name="Pai G."/>
            <person name="Aken S.V."/>
            <person name="Utterback T."/>
            <person name="Reidmuller S."/>
            <person name="Feldblyum T."/>
            <person name="Hsiao J."/>
            <person name="Zismann V."/>
            <person name="Iobst S."/>
            <person name="de Vazeille A.R."/>
            <person name="Buell C.R."/>
            <person name="Ying K."/>
            <person name="Li Y."/>
            <person name="Lu T."/>
            <person name="Huang Y."/>
            <person name="Zhao Q."/>
            <person name="Feng Q."/>
            <person name="Zhang L."/>
            <person name="Zhu J."/>
            <person name="Weng Q."/>
            <person name="Mu J."/>
            <person name="Lu Y."/>
            <person name="Fan D."/>
            <person name="Liu Y."/>
            <person name="Guan J."/>
            <person name="Zhang Y."/>
            <person name="Yu S."/>
            <person name="Liu X."/>
            <person name="Zhang Y."/>
            <person name="Hong G."/>
            <person name="Han B."/>
            <person name="Choisne N."/>
            <person name="Demange N."/>
            <person name="Orjeda G."/>
            <person name="Samain S."/>
            <person name="Cattolico L."/>
            <person name="Pelletier E."/>
            <person name="Couloux A."/>
            <person name="Segurens B."/>
            <person name="Wincker P."/>
            <person name="D'Hont A."/>
            <person name="Scarpelli C."/>
            <person name="Weissenbach J."/>
            <person name="Salanoubat M."/>
            <person name="Quetier F."/>
            <person name="Yu Y."/>
            <person name="Kim H.R."/>
            <person name="Rambo T."/>
            <person name="Currie J."/>
            <person name="Collura K."/>
            <person name="Luo M."/>
            <person name="Yang T."/>
            <person name="Ammiraju J.S.S."/>
            <person name="Engler F."/>
            <person name="Soderlund C."/>
            <person name="Wing R.A."/>
            <person name="Palmer L.E."/>
            <person name="de la Bastide M."/>
            <person name="Spiegel L."/>
            <person name="Nascimento L."/>
            <person name="Zutavern T."/>
            <person name="O'Shaughnessy A."/>
            <person name="Dike S."/>
            <person name="Dedhia N."/>
            <person name="Preston R."/>
            <person name="Balija V."/>
            <person name="McCombie W.R."/>
            <person name="Chow T."/>
            <person name="Chen H."/>
            <person name="Chung M."/>
            <person name="Chen C."/>
            <person name="Shaw J."/>
            <person name="Wu H."/>
            <person name="Hsiao K."/>
            <person name="Chao Y."/>
            <person name="Chu M."/>
            <person name="Cheng C."/>
            <person name="Hour A."/>
            <person name="Lee P."/>
            <person name="Lin S."/>
            <person name="Lin Y."/>
            <person name="Liou J."/>
            <person name="Liu S."/>
            <person name="Hsing Y."/>
            <person name="Raghuvanshi S."/>
            <person name="Mohanty A."/>
            <person name="Bharti A.K."/>
            <person name="Gaur A."/>
            <person name="Gupta V."/>
            <person name="Kumar D."/>
            <person name="Ravi V."/>
            <person name="Vij S."/>
            <person name="Kapur A."/>
            <person name="Khurana P."/>
            <person name="Khurana P."/>
            <person name="Khurana J.P."/>
            <person name="Tyagi A.K."/>
            <person name="Gaikwad K."/>
            <person name="Singh A."/>
            <person name="Dalal V."/>
            <person name="Srivastava S."/>
            <person name="Dixit A."/>
            <person name="Pal A.K."/>
            <person name="Ghazi I.A."/>
            <person name="Yadav M."/>
            <person name="Pandit A."/>
            <person name="Bhargava A."/>
            <person name="Sureshbabu K."/>
            <person name="Batra K."/>
            <person name="Sharma T.R."/>
            <person name="Mohapatra T."/>
            <person name="Singh N.K."/>
            <person name="Messing J."/>
            <person name="Nelson A.B."/>
            <person name="Fuks G."/>
            <person name="Kavchok S."/>
            <person name="Keizer G."/>
            <person name="Linton E."/>
            <person name="Llaca V."/>
            <person name="Song R."/>
            <person name="Tanyolac B."/>
            <person name="Young S."/>
            <person name="Ho-Il K."/>
            <person name="Hahn J.H."/>
            <person name="Sangsakoo G."/>
            <person name="Vanavichit A."/>
            <person name="de Mattos Luiz.A.T."/>
            <person name="Zimmer P.D."/>
            <person name="Malone G."/>
            <person name="Dellagostin O."/>
            <person name="de Oliveira A.C."/>
            <person name="Bevan M."/>
            <person name="Bancroft I."/>
            <person name="Minx P."/>
            <person name="Cordum H."/>
            <person name="Wilson R."/>
            <person name="Cheng Z."/>
            <person name="Jin W."/>
            <person name="Jiang J."/>
            <person name="Leong S.A."/>
            <person name="Iwama H."/>
            <person name="Gojobori T."/>
            <person name="Itoh T."/>
            <person name="Niimura Y."/>
            <person name="Fujii Y."/>
            <person name="Habara T."/>
            <person name="Sakai H."/>
            <person name="Sato Y."/>
            <person name="Wilson G."/>
            <person name="Kumar K."/>
            <person name="McCouch S."/>
            <person name="Juretic N."/>
            <person name="Hoen D."/>
            <person name="Wright S."/>
            <person name="Bruskiewich R."/>
            <person name="Bureau T."/>
            <person name="Miyao A."/>
            <person name="Hirochika H."/>
            <person name="Nishikawa T."/>
            <person name="Kadowaki K."/>
            <person name="Sugiura M."/>
            <person name="Burr B."/>
            <person name="Sasaki T."/>
        </authorList>
    </citation>
    <scope>NUCLEOTIDE SEQUENCE [LARGE SCALE GENOMIC DNA]</scope>
    <source>
        <strain evidence="2">cv. Nipponbare</strain>
    </source>
</reference>
<name>A0A0P0WVZ7_ORYSJ</name>
<keyword evidence="2" id="KW-1185">Reference proteome</keyword>
<sequence length="80" mass="8972">MAMPSNYIRIGTYLFDFFVCGPYVPQVNFIAILSMSNGFFLKINYTCKHLTIRALCVEISGVLHTKVEECHGVLTVPARA</sequence>